<evidence type="ECO:0000259" key="4">
    <source>
        <dbReference type="SMART" id="SM00829"/>
    </source>
</evidence>
<dbReference type="Gene3D" id="3.40.50.720">
    <property type="entry name" value="NAD(P)-binding Rossmann-like Domain"/>
    <property type="match status" value="1"/>
</dbReference>
<dbReference type="InterPro" id="IPR013149">
    <property type="entry name" value="ADH-like_C"/>
</dbReference>
<sequence>MIVLILSQLSQHRSISWYIRLMIEGIVEYTAIGITRRLAFHPLSSYPGPLVAACQYLRFAPNRISINSAEASRDLHSVNANTVKSDVYGAFKRFFGSEMSLTTVDHKIHAFRPQDPCLQTTSQWRRIDPSSGERDGRPVTLFQSSFARVSLNLITLTKAVEPRKTKSNKMSRQNVTFYLAERPAHDIVPHKTFEARSELAPTPDDLKDRQALVETLYLSLDPSMRARLNGVDDIFSVLDTKSYMAPMTIGQKMVGGAISRVLASKSTKVQPGDLVHTFSGWTEVSIVPDDAIDVMEMPENVKLTYMLMAARDGPGPSAYTGLTTIAKVKSGDTVLVSAASGATGSIVGQIAKIYGARVVGITGSDEKCAWLCSELGFDAAVNWRSSSFAEDLKAATPDGFDIYWDNMGGRVLDVALDAAKSQCRFLVCGEVSQYNLPFNEHWEVKNVHQIAKKQLHLEGFAIQDHVQDLPHIRRQLFKWVQEGKLKIEETIVEGGINLVESTFTKLFEGDKRGKLILQVKAT</sequence>
<dbReference type="InterPro" id="IPR020843">
    <property type="entry name" value="ER"/>
</dbReference>
<dbReference type="GO" id="GO:0016628">
    <property type="term" value="F:oxidoreductase activity, acting on the CH-CH group of donors, NAD or NADP as acceptor"/>
    <property type="evidence" value="ECO:0007669"/>
    <property type="project" value="InterPro"/>
</dbReference>
<dbReference type="InterPro" id="IPR045010">
    <property type="entry name" value="MDR_fam"/>
</dbReference>
<comment type="caution">
    <text evidence="5">The sequence shown here is derived from an EMBL/GenBank/DDBJ whole genome shotgun (WGS) entry which is preliminary data.</text>
</comment>
<accession>A0AAI8VJW4</accession>
<protein>
    <recommendedName>
        <fullName evidence="2">Dehydrogenase FUB6</fullName>
    </recommendedName>
    <alternativeName>
        <fullName evidence="3">Fusaric acid biosynthesis protein 6</fullName>
    </alternativeName>
</protein>
<dbReference type="EMBL" id="CAUWAG010000007">
    <property type="protein sequence ID" value="CAJ2505694.1"/>
    <property type="molecule type" value="Genomic_DNA"/>
</dbReference>
<gene>
    <name evidence="5" type="ORF">KHLLAP_LOCUS6162</name>
</gene>
<dbReference type="Gene3D" id="3.90.180.10">
    <property type="entry name" value="Medium-chain alcohol dehydrogenases, catalytic domain"/>
    <property type="match status" value="1"/>
</dbReference>
<feature type="domain" description="Enoyl reductase (ER)" evidence="4">
    <location>
        <begin position="211"/>
        <end position="517"/>
    </location>
</feature>
<dbReference type="PANTHER" id="PTHR43205:SF42">
    <property type="entry name" value="ALCOHOL DEHYDROGENASE, ZINC-CONTAINING (AFU_ORTHOLOGUE AFUA_7G04530)"/>
    <property type="match status" value="1"/>
</dbReference>
<dbReference type="InterPro" id="IPR041694">
    <property type="entry name" value="ADH_N_2"/>
</dbReference>
<dbReference type="SUPFAM" id="SSF50129">
    <property type="entry name" value="GroES-like"/>
    <property type="match status" value="1"/>
</dbReference>
<dbReference type="InterPro" id="IPR036291">
    <property type="entry name" value="NAD(P)-bd_dom_sf"/>
</dbReference>
<dbReference type="Pfam" id="PF16884">
    <property type="entry name" value="ADH_N_2"/>
    <property type="match status" value="1"/>
</dbReference>
<evidence type="ECO:0000256" key="3">
    <source>
        <dbReference type="ARBA" id="ARBA00083301"/>
    </source>
</evidence>
<dbReference type="FunFam" id="3.40.50.720:FF:000121">
    <property type="entry name" value="Prostaglandin reductase 2"/>
    <property type="match status" value="1"/>
</dbReference>
<dbReference type="PANTHER" id="PTHR43205">
    <property type="entry name" value="PROSTAGLANDIN REDUCTASE"/>
    <property type="match status" value="1"/>
</dbReference>
<organism evidence="5 6">
    <name type="scientific">Anthostomella pinea</name>
    <dbReference type="NCBI Taxonomy" id="933095"/>
    <lineage>
        <taxon>Eukaryota</taxon>
        <taxon>Fungi</taxon>
        <taxon>Dikarya</taxon>
        <taxon>Ascomycota</taxon>
        <taxon>Pezizomycotina</taxon>
        <taxon>Sordariomycetes</taxon>
        <taxon>Xylariomycetidae</taxon>
        <taxon>Xylariales</taxon>
        <taxon>Xylariaceae</taxon>
        <taxon>Anthostomella</taxon>
    </lineage>
</organism>
<evidence type="ECO:0000256" key="2">
    <source>
        <dbReference type="ARBA" id="ARBA00069006"/>
    </source>
</evidence>
<keyword evidence="1" id="KW-0560">Oxidoreductase</keyword>
<dbReference type="CDD" id="cd05288">
    <property type="entry name" value="PGDH"/>
    <property type="match status" value="1"/>
</dbReference>
<evidence type="ECO:0000313" key="5">
    <source>
        <dbReference type="EMBL" id="CAJ2505694.1"/>
    </source>
</evidence>
<proteinExistence type="predicted"/>
<dbReference type="Pfam" id="PF00107">
    <property type="entry name" value="ADH_zinc_N"/>
    <property type="match status" value="1"/>
</dbReference>
<dbReference type="SUPFAM" id="SSF51735">
    <property type="entry name" value="NAD(P)-binding Rossmann-fold domains"/>
    <property type="match status" value="1"/>
</dbReference>
<dbReference type="InterPro" id="IPR011032">
    <property type="entry name" value="GroES-like_sf"/>
</dbReference>
<dbReference type="AlphaFoldDB" id="A0AAI8VJW4"/>
<keyword evidence="6" id="KW-1185">Reference proteome</keyword>
<name>A0AAI8VJW4_9PEZI</name>
<reference evidence="5" key="1">
    <citation type="submission" date="2023-10" db="EMBL/GenBank/DDBJ databases">
        <authorList>
            <person name="Hackl T."/>
        </authorList>
    </citation>
    <scope>NUCLEOTIDE SEQUENCE</scope>
</reference>
<evidence type="ECO:0000313" key="6">
    <source>
        <dbReference type="Proteomes" id="UP001295740"/>
    </source>
</evidence>
<dbReference type="SMART" id="SM00829">
    <property type="entry name" value="PKS_ER"/>
    <property type="match status" value="1"/>
</dbReference>
<dbReference type="Proteomes" id="UP001295740">
    <property type="component" value="Unassembled WGS sequence"/>
</dbReference>
<evidence type="ECO:0000256" key="1">
    <source>
        <dbReference type="ARBA" id="ARBA00023002"/>
    </source>
</evidence>